<protein>
    <submittedName>
        <fullName evidence="3">Uncharacterized protein</fullName>
    </submittedName>
</protein>
<evidence type="ECO:0000256" key="1">
    <source>
        <dbReference type="SAM" id="MobiDB-lite"/>
    </source>
</evidence>
<evidence type="ECO:0000313" key="3">
    <source>
        <dbReference type="EMBL" id="GIL31695.1"/>
    </source>
</evidence>
<gene>
    <name evidence="3" type="ORF">NUM_69490</name>
</gene>
<dbReference type="AlphaFoldDB" id="A0A8J4AJE9"/>
<sequence>MAGLLVLPLLTVTACDAAPANAHHAAAGSRHAAAARSAAPSRTTAASRTPSGTLPTGLVLGPTGLGPLRFGMTARQATATGMLANPATRAPDANRCTQYPLVGGTVQDAFVLVSPDRGVVVIAPPAAVPTPQHIAAGATLAQVRAAYPRLAPSYNGTKVAPVPGNPQARYRFAFANGKVLAITMTRNQNCAS</sequence>
<dbReference type="Proteomes" id="UP000614996">
    <property type="component" value="Unassembled WGS sequence"/>
</dbReference>
<feature type="chain" id="PRO_5038800421" evidence="2">
    <location>
        <begin position="18"/>
        <end position="192"/>
    </location>
</feature>
<organism evidence="3 4">
    <name type="scientific">Actinocatenispora comari</name>
    <dbReference type="NCBI Taxonomy" id="2807577"/>
    <lineage>
        <taxon>Bacteria</taxon>
        <taxon>Bacillati</taxon>
        <taxon>Actinomycetota</taxon>
        <taxon>Actinomycetes</taxon>
        <taxon>Micromonosporales</taxon>
        <taxon>Micromonosporaceae</taxon>
        <taxon>Actinocatenispora</taxon>
    </lineage>
</organism>
<comment type="caution">
    <text evidence="3">The sequence shown here is derived from an EMBL/GenBank/DDBJ whole genome shotgun (WGS) entry which is preliminary data.</text>
</comment>
<dbReference type="EMBL" id="BOPO01000149">
    <property type="protein sequence ID" value="GIL31695.1"/>
    <property type="molecule type" value="Genomic_DNA"/>
</dbReference>
<reference evidence="4" key="1">
    <citation type="journal article" date="2021" name="Int. J. Syst. Evol. Microbiol.">
        <title>Actinocatenispora comari sp. nov., an endophytic actinomycete isolated from aerial parts of Comarum salesowianum.</title>
        <authorList>
            <person name="Oyunbileg N."/>
            <person name="Iizaka Y."/>
            <person name="Hamada M."/>
            <person name="Davaapurev B.O."/>
            <person name="Fukumoto A."/>
            <person name="Tsetseg B."/>
            <person name="Kato F."/>
            <person name="Tamura T."/>
            <person name="Batkhuu J."/>
            <person name="Anzai Y."/>
        </authorList>
    </citation>
    <scope>NUCLEOTIDE SEQUENCE [LARGE SCALE GENOMIC DNA]</scope>
    <source>
        <strain evidence="4">NUM-2625</strain>
    </source>
</reference>
<keyword evidence="4" id="KW-1185">Reference proteome</keyword>
<proteinExistence type="predicted"/>
<name>A0A8J4AJE9_9ACTN</name>
<feature type="signal peptide" evidence="2">
    <location>
        <begin position="1"/>
        <end position="17"/>
    </location>
</feature>
<keyword evidence="2" id="KW-0732">Signal</keyword>
<feature type="region of interest" description="Disordered" evidence="1">
    <location>
        <begin position="28"/>
        <end position="59"/>
    </location>
</feature>
<accession>A0A8J4AJE9</accession>
<evidence type="ECO:0000256" key="2">
    <source>
        <dbReference type="SAM" id="SignalP"/>
    </source>
</evidence>
<evidence type="ECO:0000313" key="4">
    <source>
        <dbReference type="Proteomes" id="UP000614996"/>
    </source>
</evidence>